<feature type="region of interest" description="Disordered" evidence="5">
    <location>
        <begin position="147"/>
        <end position="169"/>
    </location>
</feature>
<evidence type="ECO:0000256" key="1">
    <source>
        <dbReference type="ARBA" id="ARBA00011028"/>
    </source>
</evidence>
<gene>
    <name evidence="6" type="primary">adcA</name>
    <name evidence="6" type="ORF">ERS852456_01171</name>
</gene>
<dbReference type="Gene3D" id="3.40.50.1980">
    <property type="entry name" value="Nitrogenase molybdenum iron protein domain"/>
    <property type="match status" value="2"/>
</dbReference>
<feature type="compositionally biased region" description="Basic and acidic residues" evidence="5">
    <location>
        <begin position="152"/>
        <end position="169"/>
    </location>
</feature>
<keyword evidence="4" id="KW-0175">Coiled coil</keyword>
<organism evidence="6 7">
    <name type="scientific">[Ruminococcus] torques</name>
    <dbReference type="NCBI Taxonomy" id="33039"/>
    <lineage>
        <taxon>Bacteria</taxon>
        <taxon>Bacillati</taxon>
        <taxon>Bacillota</taxon>
        <taxon>Clostridia</taxon>
        <taxon>Lachnospirales</taxon>
        <taxon>Lachnospiraceae</taxon>
        <taxon>Mediterraneibacter</taxon>
    </lineage>
</organism>
<evidence type="ECO:0000313" key="6">
    <source>
        <dbReference type="EMBL" id="CUN92619.1"/>
    </source>
</evidence>
<dbReference type="Pfam" id="PF01297">
    <property type="entry name" value="ZnuA"/>
    <property type="match status" value="1"/>
</dbReference>
<dbReference type="InterPro" id="IPR006129">
    <property type="entry name" value="AdhesinB"/>
</dbReference>
<dbReference type="InterPro" id="IPR050492">
    <property type="entry name" value="Bact_metal-bind_prot9"/>
</dbReference>
<dbReference type="PANTHER" id="PTHR42953:SF3">
    <property type="entry name" value="HIGH-AFFINITY ZINC UPTAKE SYSTEM PROTEIN ZNUA"/>
    <property type="match status" value="1"/>
</dbReference>
<evidence type="ECO:0000256" key="4">
    <source>
        <dbReference type="SAM" id="Coils"/>
    </source>
</evidence>
<dbReference type="AlphaFoldDB" id="A0A174AXE8"/>
<reference evidence="6 7" key="1">
    <citation type="submission" date="2015-09" db="EMBL/GenBank/DDBJ databases">
        <authorList>
            <consortium name="Pathogen Informatics"/>
        </authorList>
    </citation>
    <scope>NUCLEOTIDE SEQUENCE [LARGE SCALE GENOMIC DNA]</scope>
    <source>
        <strain evidence="6 7">2789STDY5834841</strain>
    </source>
</reference>
<dbReference type="EMBL" id="CYZO01000012">
    <property type="protein sequence ID" value="CUN92619.1"/>
    <property type="molecule type" value="Genomic_DNA"/>
</dbReference>
<accession>A0A174AXE8</accession>
<dbReference type="PANTHER" id="PTHR42953">
    <property type="entry name" value="HIGH-AFFINITY ZINC UPTAKE SYSTEM PROTEIN ZNUA-RELATED"/>
    <property type="match status" value="1"/>
</dbReference>
<keyword evidence="3" id="KW-0732">Signal</keyword>
<dbReference type="SUPFAM" id="SSF53807">
    <property type="entry name" value="Helical backbone' metal receptor"/>
    <property type="match status" value="1"/>
</dbReference>
<protein>
    <submittedName>
        <fullName evidence="6">Probable zinc transport system zinc-binding lipoprotein AdcA</fullName>
    </submittedName>
</protein>
<keyword evidence="6" id="KW-0449">Lipoprotein</keyword>
<sequence length="352" mass="39900">MIWNFVLQHMKDVKKKIWRRRGPAVLVLCLAVIVQGCAGYPADKDGGHREQNKTNENGRLSVVTTIFPPYDFVREIAGDCVDLKMLLKPGEESHSYEPTPQDMIAIENSDVFIYVGGENDVWVEDILSSMPDKDRVSIRLLDCVETEEEEHVEGMKEPAGDSHHEMHGEEEHEGSVHEIDEHVWTSPVNASVIVEKIKEVLIQKDSENKAAYEENADRYQTELAQLDKRFREVVRQSKRNLLIFGDRFPFLYFAKEYGLEYYAAFPGCAGDTEPSAATMVFLIEKAKDENVPAVLKMELSNADIANAVAEASGTEVRIFYSCHNLSAEDFEKGETYLTMMQKNADTLKEVLN</sequence>
<evidence type="ECO:0000256" key="5">
    <source>
        <dbReference type="SAM" id="MobiDB-lite"/>
    </source>
</evidence>
<dbReference type="GO" id="GO:0046872">
    <property type="term" value="F:metal ion binding"/>
    <property type="evidence" value="ECO:0007669"/>
    <property type="project" value="InterPro"/>
</dbReference>
<dbReference type="GO" id="GO:0007155">
    <property type="term" value="P:cell adhesion"/>
    <property type="evidence" value="ECO:0007669"/>
    <property type="project" value="InterPro"/>
</dbReference>
<name>A0A174AXE8_9FIRM</name>
<evidence type="ECO:0000256" key="2">
    <source>
        <dbReference type="ARBA" id="ARBA00022448"/>
    </source>
</evidence>
<keyword evidence="2" id="KW-0813">Transport</keyword>
<evidence type="ECO:0000256" key="3">
    <source>
        <dbReference type="ARBA" id="ARBA00022729"/>
    </source>
</evidence>
<feature type="coiled-coil region" evidence="4">
    <location>
        <begin position="202"/>
        <end position="236"/>
    </location>
</feature>
<evidence type="ECO:0000313" key="7">
    <source>
        <dbReference type="Proteomes" id="UP000095787"/>
    </source>
</evidence>
<dbReference type="PRINTS" id="PR00691">
    <property type="entry name" value="ADHESINB"/>
</dbReference>
<proteinExistence type="inferred from homology"/>
<dbReference type="InterPro" id="IPR006127">
    <property type="entry name" value="ZnuA-like"/>
</dbReference>
<dbReference type="GO" id="GO:0030001">
    <property type="term" value="P:metal ion transport"/>
    <property type="evidence" value="ECO:0007669"/>
    <property type="project" value="InterPro"/>
</dbReference>
<comment type="similarity">
    <text evidence="1">Belongs to the bacterial solute-binding protein 9 family.</text>
</comment>
<dbReference type="Proteomes" id="UP000095787">
    <property type="component" value="Unassembled WGS sequence"/>
</dbReference>